<feature type="transmembrane region" description="Helical" evidence="1">
    <location>
        <begin position="99"/>
        <end position="128"/>
    </location>
</feature>
<proteinExistence type="predicted"/>
<feature type="transmembrane region" description="Helical" evidence="1">
    <location>
        <begin position="458"/>
        <end position="485"/>
    </location>
</feature>
<feature type="transmembrane region" description="Helical" evidence="1">
    <location>
        <begin position="383"/>
        <end position="403"/>
    </location>
</feature>
<dbReference type="EMBL" id="BJYK01000001">
    <property type="protein sequence ID" value="GEN79464.1"/>
    <property type="molecule type" value="Genomic_DNA"/>
</dbReference>
<accession>A0A511YW81</accession>
<name>A0A511YW81_9CELL</name>
<dbReference type="RefSeq" id="WP_034249054.1">
    <property type="nucleotide sequence ID" value="NZ_BJYK01000001.1"/>
</dbReference>
<evidence type="ECO:0008006" key="4">
    <source>
        <dbReference type="Google" id="ProtNLM"/>
    </source>
</evidence>
<dbReference type="AlphaFoldDB" id="A0A511YW81"/>
<keyword evidence="1" id="KW-1133">Transmembrane helix</keyword>
<protein>
    <recommendedName>
        <fullName evidence="4">Transporter</fullName>
    </recommendedName>
</protein>
<gene>
    <name evidence="2" type="ORF">AFE02nite_11980</name>
</gene>
<feature type="transmembrane region" description="Helical" evidence="1">
    <location>
        <begin position="409"/>
        <end position="437"/>
    </location>
</feature>
<keyword evidence="1" id="KW-0472">Membrane</keyword>
<organism evidence="2 3">
    <name type="scientific">Actinotalea fermentans</name>
    <dbReference type="NCBI Taxonomy" id="43671"/>
    <lineage>
        <taxon>Bacteria</taxon>
        <taxon>Bacillati</taxon>
        <taxon>Actinomycetota</taxon>
        <taxon>Actinomycetes</taxon>
        <taxon>Micrococcales</taxon>
        <taxon>Cellulomonadaceae</taxon>
        <taxon>Actinotalea</taxon>
    </lineage>
</organism>
<evidence type="ECO:0000256" key="1">
    <source>
        <dbReference type="SAM" id="Phobius"/>
    </source>
</evidence>
<comment type="caution">
    <text evidence="2">The sequence shown here is derived from an EMBL/GenBank/DDBJ whole genome shotgun (WGS) entry which is preliminary data.</text>
</comment>
<evidence type="ECO:0000313" key="2">
    <source>
        <dbReference type="EMBL" id="GEN79464.1"/>
    </source>
</evidence>
<keyword evidence="3" id="KW-1185">Reference proteome</keyword>
<feature type="transmembrane region" description="Helical" evidence="1">
    <location>
        <begin position="175"/>
        <end position="197"/>
    </location>
</feature>
<feature type="transmembrane region" description="Helical" evidence="1">
    <location>
        <begin position="491"/>
        <end position="512"/>
    </location>
</feature>
<keyword evidence="1" id="KW-0812">Transmembrane</keyword>
<sequence length="528" mass="53846">MVATLVRLKLRILRHTLRRETWRLVLLVLGVLWGLSMLPSVASGMVWLSRQTADTAVEILVVSGAVVVVGWTVVPILIPGMDDSLEVGRFSTFGRSARALAPGLLVAGAISLPSLFTLLVALAPVIVWADDGRLALVVALLGGPLVLVTCLLSARIATSVSARLLSSRRSREVGAVLGVLSAALLVPAVLALGSLGLEGALEKVPALAAVLGWTPLGAPFAAPYAAAGGDVAGAVGRLAVTVATVLVAGEGWVRILQAALTRPPSRSGHVRRRADQILPGRVVARHPGLVAAGAVARRGLRYWTADPRYLSALLGAVLAPVLIVVLAASVAEAPAAMALSLGMLVGGTLGWGRHNDVAYDGSAFWLHVAAHVPGWADRLGRTVATAIWALPVTVLLGVVGVWVSGRWELAPAALGAGVGVLLGGLAVSAVVSALLPYPVPAAGANPYAAQMGAVGATLLAQAASSAGTFLVCAPVLGLYAASLWWRPELAGVTAVVGVTVGVVALAGAVWLGGRVYDARAPRLLARLA</sequence>
<evidence type="ECO:0000313" key="3">
    <source>
        <dbReference type="Proteomes" id="UP000321484"/>
    </source>
</evidence>
<feature type="transmembrane region" description="Helical" evidence="1">
    <location>
        <begin position="59"/>
        <end position="78"/>
    </location>
</feature>
<dbReference type="Proteomes" id="UP000321484">
    <property type="component" value="Unassembled WGS sequence"/>
</dbReference>
<feature type="transmembrane region" description="Helical" evidence="1">
    <location>
        <begin position="309"/>
        <end position="328"/>
    </location>
</feature>
<feature type="transmembrane region" description="Helical" evidence="1">
    <location>
        <begin position="134"/>
        <end position="154"/>
    </location>
</feature>
<dbReference type="OrthoDB" id="3261041at2"/>
<feature type="transmembrane region" description="Helical" evidence="1">
    <location>
        <begin position="21"/>
        <end position="47"/>
    </location>
</feature>
<reference evidence="2 3" key="1">
    <citation type="submission" date="2019-07" db="EMBL/GenBank/DDBJ databases">
        <title>Whole genome shotgun sequence of Actinotalea fermentans NBRC 105374.</title>
        <authorList>
            <person name="Hosoyama A."/>
            <person name="Uohara A."/>
            <person name="Ohji S."/>
            <person name="Ichikawa N."/>
        </authorList>
    </citation>
    <scope>NUCLEOTIDE SEQUENCE [LARGE SCALE GENOMIC DNA]</scope>
    <source>
        <strain evidence="2 3">NBRC 105374</strain>
    </source>
</reference>